<name>A0ABS5Z216_9ACTN</name>
<organism evidence="1 2">
    <name type="scientific">Paractinoplanes bogorensis</name>
    <dbReference type="NCBI Taxonomy" id="1610840"/>
    <lineage>
        <taxon>Bacteria</taxon>
        <taxon>Bacillati</taxon>
        <taxon>Actinomycetota</taxon>
        <taxon>Actinomycetes</taxon>
        <taxon>Micromonosporales</taxon>
        <taxon>Micromonosporaceae</taxon>
        <taxon>Paractinoplanes</taxon>
    </lineage>
</organism>
<comment type="caution">
    <text evidence="1">The sequence shown here is derived from an EMBL/GenBank/DDBJ whole genome shotgun (WGS) entry which is preliminary data.</text>
</comment>
<sequence length="343" mass="38498">MGLLRRYARARLAAQVMRDLRRAGFETVRYDARTFQVRYTTNVQIEPEFLELTPLLTQPRKGRRKRIHAYVAGLTPDPVPATWPIAQPLLRPVLRGTTPGNSLRRPAMPYLYEYVVIDHPEAMTYVTEDQLRSWSVRPHEVFAAARANLEAVTLHGTPTEVIRFVDDGDAYWVSHLLLEHWLERLDPQVGGSPVAFAPERGTLLITSAGSPHLPALFAQAEELYARSPRPITPMAYVSDDQGCTVHLTAGPGNPLHHAVQRAERILAVQEYTRQAAHLTEPTAGIELVGDDDTGWRTRAVWDEKSLLPRADEVQIGDRTLPWPELAPSLIPAEGPDPVRYKKA</sequence>
<gene>
    <name evidence="1" type="ORF">KOI35_40115</name>
</gene>
<evidence type="ECO:0000313" key="1">
    <source>
        <dbReference type="EMBL" id="MBU2669733.1"/>
    </source>
</evidence>
<evidence type="ECO:0000313" key="2">
    <source>
        <dbReference type="Proteomes" id="UP001519654"/>
    </source>
</evidence>
<dbReference type="Proteomes" id="UP001519654">
    <property type="component" value="Unassembled WGS sequence"/>
</dbReference>
<proteinExistence type="predicted"/>
<reference evidence="1 2" key="1">
    <citation type="submission" date="2021-06" db="EMBL/GenBank/DDBJ databases">
        <title>Actinoplanes lichenicola sp. nov., and Actinoplanes ovalisporus sp. nov., isolated from lichen in Thailand.</title>
        <authorList>
            <person name="Saeng-In P."/>
            <person name="Kanchanasin P."/>
            <person name="Yuki M."/>
            <person name="Kudo T."/>
            <person name="Ohkuma M."/>
            <person name="Phongsopitanun W."/>
            <person name="Tanasupawat S."/>
        </authorList>
    </citation>
    <scope>NUCLEOTIDE SEQUENCE [LARGE SCALE GENOMIC DNA]</scope>
    <source>
        <strain evidence="1 2">NBRC 110975</strain>
    </source>
</reference>
<keyword evidence="2" id="KW-1185">Reference proteome</keyword>
<accession>A0ABS5Z216</accession>
<protein>
    <submittedName>
        <fullName evidence="1">Uncharacterized protein</fullName>
    </submittedName>
</protein>
<dbReference type="EMBL" id="JAHKKG010000016">
    <property type="protein sequence ID" value="MBU2669733.1"/>
    <property type="molecule type" value="Genomic_DNA"/>
</dbReference>